<organism evidence="2 3">
    <name type="scientific">Ktedonosporobacter rubrisoli</name>
    <dbReference type="NCBI Taxonomy" id="2509675"/>
    <lineage>
        <taxon>Bacteria</taxon>
        <taxon>Bacillati</taxon>
        <taxon>Chloroflexota</taxon>
        <taxon>Ktedonobacteria</taxon>
        <taxon>Ktedonobacterales</taxon>
        <taxon>Ktedonosporobacteraceae</taxon>
        <taxon>Ktedonosporobacter</taxon>
    </lineage>
</organism>
<feature type="chain" id="PRO_5020724049" description="Peptidase inhibitor family I36" evidence="1">
    <location>
        <begin position="21"/>
        <end position="115"/>
    </location>
</feature>
<gene>
    <name evidence="2" type="ORF">EPA93_43640</name>
</gene>
<evidence type="ECO:0008006" key="4">
    <source>
        <dbReference type="Google" id="ProtNLM"/>
    </source>
</evidence>
<protein>
    <recommendedName>
        <fullName evidence="4">Peptidase inhibitor family I36</fullName>
    </recommendedName>
</protein>
<dbReference type="EMBL" id="CP035758">
    <property type="protein sequence ID" value="QBD83768.1"/>
    <property type="molecule type" value="Genomic_DNA"/>
</dbReference>
<sequence length="115" mass="12516">MVLALGLLFGVGPSLHTAHAASAGEQYGCPSGDACLYPQDAGSNNNVPEHKYFYYGVYQLHNEYGMHYFLNNQYGSAVVRLCTDWHGKNCPKTLPAGYAVYDDFGPINSIVLAAH</sequence>
<proteinExistence type="predicted"/>
<dbReference type="OrthoDB" id="4325857at2"/>
<dbReference type="KEGG" id="kbs:EPA93_43640"/>
<reference evidence="2 3" key="1">
    <citation type="submission" date="2019-01" db="EMBL/GenBank/DDBJ databases">
        <title>Ktedonosporobacter rubrisoli SCAWS-G2.</title>
        <authorList>
            <person name="Huang Y."/>
            <person name="Yan B."/>
        </authorList>
    </citation>
    <scope>NUCLEOTIDE SEQUENCE [LARGE SCALE GENOMIC DNA]</scope>
    <source>
        <strain evidence="2 3">SCAWS-G2</strain>
    </source>
</reference>
<feature type="signal peptide" evidence="1">
    <location>
        <begin position="1"/>
        <end position="20"/>
    </location>
</feature>
<name>A0A4P6K5W8_KTERU</name>
<keyword evidence="3" id="KW-1185">Reference proteome</keyword>
<dbReference type="AlphaFoldDB" id="A0A4P6K5W8"/>
<evidence type="ECO:0000313" key="2">
    <source>
        <dbReference type="EMBL" id="QBD83768.1"/>
    </source>
</evidence>
<evidence type="ECO:0000256" key="1">
    <source>
        <dbReference type="SAM" id="SignalP"/>
    </source>
</evidence>
<keyword evidence="1" id="KW-0732">Signal</keyword>
<evidence type="ECO:0000313" key="3">
    <source>
        <dbReference type="Proteomes" id="UP000290365"/>
    </source>
</evidence>
<accession>A0A4P6K5W8</accession>
<dbReference type="Proteomes" id="UP000290365">
    <property type="component" value="Chromosome"/>
</dbReference>